<dbReference type="Proteomes" id="UP000196027">
    <property type="component" value="Chromosome"/>
</dbReference>
<dbReference type="AlphaFoldDB" id="A0A1Y0I272"/>
<evidence type="ECO:0000256" key="6">
    <source>
        <dbReference type="ARBA" id="ARBA00023136"/>
    </source>
</evidence>
<protein>
    <submittedName>
        <fullName evidence="8">Putative membrane protein</fullName>
    </submittedName>
</protein>
<dbReference type="Pfam" id="PF07681">
    <property type="entry name" value="DoxX"/>
    <property type="match status" value="1"/>
</dbReference>
<keyword evidence="9" id="KW-1185">Reference proteome</keyword>
<dbReference type="InterPro" id="IPR051907">
    <property type="entry name" value="DoxX-like_oxidoreductase"/>
</dbReference>
<dbReference type="GO" id="GO:0005886">
    <property type="term" value="C:plasma membrane"/>
    <property type="evidence" value="ECO:0007669"/>
    <property type="project" value="UniProtKB-SubCell"/>
</dbReference>
<evidence type="ECO:0000256" key="3">
    <source>
        <dbReference type="ARBA" id="ARBA00022475"/>
    </source>
</evidence>
<dbReference type="InterPro" id="IPR032808">
    <property type="entry name" value="DoxX"/>
</dbReference>
<keyword evidence="4 7" id="KW-0812">Transmembrane</keyword>
<organism evidence="8 9">
    <name type="scientific">Oleiphilus messinensis</name>
    <dbReference type="NCBI Taxonomy" id="141451"/>
    <lineage>
        <taxon>Bacteria</taxon>
        <taxon>Pseudomonadati</taxon>
        <taxon>Pseudomonadota</taxon>
        <taxon>Gammaproteobacteria</taxon>
        <taxon>Oceanospirillales</taxon>
        <taxon>Oleiphilaceae</taxon>
        <taxon>Oleiphilus</taxon>
    </lineage>
</organism>
<comment type="similarity">
    <text evidence="2">Belongs to the DoxX family.</text>
</comment>
<keyword evidence="6 7" id="KW-0472">Membrane</keyword>
<gene>
    <name evidence="8" type="ORF">OLMES_0202</name>
</gene>
<name>A0A1Y0I272_9GAMM</name>
<comment type="subcellular location">
    <subcellularLocation>
        <location evidence="1">Cell membrane</location>
        <topology evidence="1">Multi-pass membrane protein</topology>
    </subcellularLocation>
</comment>
<keyword evidence="3" id="KW-1003">Cell membrane</keyword>
<sequence length="150" mass="16203">MQIKPNADLAALLLRLTLGSVLLAHSLYLKWVVFTLQGTADYFSSIGLASWLAYVVFAAEVVAGVALLLGVATRWVALGVIPILLGATVVHWGNGWLFTRTGGGWEYPLVLTLMAVIQFYLGSGRLALKPDSGDFIQVEHKSRGQAYDAI</sequence>
<evidence type="ECO:0000256" key="4">
    <source>
        <dbReference type="ARBA" id="ARBA00022692"/>
    </source>
</evidence>
<evidence type="ECO:0000256" key="7">
    <source>
        <dbReference type="SAM" id="Phobius"/>
    </source>
</evidence>
<evidence type="ECO:0000256" key="5">
    <source>
        <dbReference type="ARBA" id="ARBA00022989"/>
    </source>
</evidence>
<keyword evidence="5 7" id="KW-1133">Transmembrane helix</keyword>
<evidence type="ECO:0000313" key="9">
    <source>
        <dbReference type="Proteomes" id="UP000196027"/>
    </source>
</evidence>
<evidence type="ECO:0000256" key="1">
    <source>
        <dbReference type="ARBA" id="ARBA00004651"/>
    </source>
</evidence>
<dbReference type="KEGG" id="ome:OLMES_0202"/>
<dbReference type="PANTHER" id="PTHR33452">
    <property type="entry name" value="OXIDOREDUCTASE CATD-RELATED"/>
    <property type="match status" value="1"/>
</dbReference>
<proteinExistence type="inferred from homology"/>
<feature type="transmembrane region" description="Helical" evidence="7">
    <location>
        <begin position="48"/>
        <end position="68"/>
    </location>
</feature>
<dbReference type="RefSeq" id="WP_087459526.1">
    <property type="nucleotide sequence ID" value="NZ_CP021425.1"/>
</dbReference>
<feature type="transmembrane region" description="Helical" evidence="7">
    <location>
        <begin position="75"/>
        <end position="93"/>
    </location>
</feature>
<feature type="transmembrane region" description="Helical" evidence="7">
    <location>
        <begin position="105"/>
        <end position="122"/>
    </location>
</feature>
<dbReference type="OrthoDB" id="5382961at2"/>
<dbReference type="PANTHER" id="PTHR33452:SF1">
    <property type="entry name" value="INNER MEMBRANE PROTEIN YPHA-RELATED"/>
    <property type="match status" value="1"/>
</dbReference>
<evidence type="ECO:0000313" key="8">
    <source>
        <dbReference type="EMBL" id="ARU54309.1"/>
    </source>
</evidence>
<reference evidence="8 9" key="1">
    <citation type="submission" date="2017-05" db="EMBL/GenBank/DDBJ databases">
        <title>Genomic insights into alkan degradation activity of Oleiphilus messinensis.</title>
        <authorList>
            <person name="Kozyavkin S.A."/>
            <person name="Slesarev A.I."/>
            <person name="Golyshin P.N."/>
            <person name="Korzhenkov A."/>
            <person name="Golyshina O.N."/>
            <person name="Toshchakov S.V."/>
        </authorList>
    </citation>
    <scope>NUCLEOTIDE SEQUENCE [LARGE SCALE GENOMIC DNA]</scope>
    <source>
        <strain evidence="8 9">ME102</strain>
    </source>
</reference>
<accession>A0A1Y0I272</accession>
<dbReference type="EMBL" id="CP021425">
    <property type="protein sequence ID" value="ARU54309.1"/>
    <property type="molecule type" value="Genomic_DNA"/>
</dbReference>
<evidence type="ECO:0000256" key="2">
    <source>
        <dbReference type="ARBA" id="ARBA00006679"/>
    </source>
</evidence>